<comment type="caution">
    <text evidence="4">The sequence shown here is derived from an EMBL/GenBank/DDBJ whole genome shotgun (WGS) entry which is preliminary data.</text>
</comment>
<reference evidence="4 5" key="1">
    <citation type="submission" date="2021-06" db="EMBL/GenBank/DDBJ databases">
        <title>Rheinheimera indica sp. nov., isolated from deep-sea sediment.</title>
        <authorList>
            <person name="Wang Z."/>
            <person name="Zhang X.-Y."/>
        </authorList>
    </citation>
    <scope>NUCLEOTIDE SEQUENCE [LARGE SCALE GENOMIC DNA]</scope>
    <source>
        <strain evidence="4 5">SM2107</strain>
    </source>
</reference>
<dbReference type="SMART" id="SM00634">
    <property type="entry name" value="BID_1"/>
    <property type="match status" value="4"/>
</dbReference>
<evidence type="ECO:0000313" key="4">
    <source>
        <dbReference type="EMBL" id="MBV2127985.1"/>
    </source>
</evidence>
<dbReference type="EMBL" id="JAHRID010000001">
    <property type="protein sequence ID" value="MBV2127985.1"/>
    <property type="molecule type" value="Genomic_DNA"/>
</dbReference>
<feature type="region of interest" description="Disordered" evidence="1">
    <location>
        <begin position="717"/>
        <end position="742"/>
    </location>
</feature>
<evidence type="ECO:0000259" key="3">
    <source>
        <dbReference type="PROSITE" id="PS51127"/>
    </source>
</evidence>
<evidence type="ECO:0000256" key="2">
    <source>
        <dbReference type="SAM" id="SignalP"/>
    </source>
</evidence>
<evidence type="ECO:0000256" key="1">
    <source>
        <dbReference type="SAM" id="MobiDB-lite"/>
    </source>
</evidence>
<dbReference type="Proteomes" id="UP000704611">
    <property type="component" value="Unassembled WGS sequence"/>
</dbReference>
<sequence length="742" mass="75005">MRNIRQLLVALMITSLAACGGGGTLDNSGGGGGGGSGGNTPVFTLAVTLTNAAGTESNNLSQDTPLVVTATLTATNNGNVANRLISFEVSGEGLATLGNDAGSASTNADGVATIPLNVGNQSGAGQVTATFGEVSASAVFNSAGDGGEQVDNTIGSVRLIADKLQLGSGATDKVELSALVRDTNNVTLAGIPVTFSADSGEINVIDTVTGSNGIAKASLTTVSDSNNREITVVARVQQQTAELVIDVAGTNLQIAAPSAVVLNDSATIDVFVTDSSGNGIQGVVLDVTSALGNTLSETNPETAGSGGKASFSYTGVNSGVDTLTVTALGISSSVALNVSPDTFVFAQVNGEEDAVVEIPLNTAQGLGIQWLIDESPNAGETVHFATSRGIIATSMAGLADENVSVSQVTDASGEAEVFVQSEYAGLATIAAQGGDAQSSVNAQKIVEFVATMPTKVEVQAFPAQVGLGETSAVRAIVRDENNNPVKNQNVVFTLDNAAGGQLSAVLARTNSQGVASTVFTADSATGAGVDGLNLVVKGALAADDSVVGETDIAIGRRTLFFRFGTGNVITKPNDSTYSKEFSVIVTDSSGNPVPNQQLNVAVVPLSYSKGIWVKSPTPPAAFKNWAAEVSITCPNEDVNLDGILEISEDTNGDGQITPGNRATVPATVTADDSGIAVFSIQYPQDVGAWMDVRLQVSGTASGTENVASRNYGLPVASEDVTTETSPPPSNPFGVVGDCTTIQ</sequence>
<dbReference type="PROSITE" id="PS51127">
    <property type="entry name" value="BIG1"/>
    <property type="match status" value="3"/>
</dbReference>
<keyword evidence="2" id="KW-0732">Signal</keyword>
<feature type="domain" description="Big-1" evidence="3">
    <location>
        <begin position="455"/>
        <end position="550"/>
    </location>
</feature>
<evidence type="ECO:0000313" key="5">
    <source>
        <dbReference type="Proteomes" id="UP000704611"/>
    </source>
</evidence>
<dbReference type="InterPro" id="IPR003344">
    <property type="entry name" value="Big_1_dom"/>
</dbReference>
<dbReference type="PROSITE" id="PS51257">
    <property type="entry name" value="PROKAR_LIPOPROTEIN"/>
    <property type="match status" value="1"/>
</dbReference>
<keyword evidence="5" id="KW-1185">Reference proteome</keyword>
<proteinExistence type="predicted"/>
<feature type="chain" id="PRO_5045324627" evidence="2">
    <location>
        <begin position="21"/>
        <end position="742"/>
    </location>
</feature>
<gene>
    <name evidence="4" type="ORF">KQY15_02580</name>
</gene>
<feature type="signal peptide" evidence="2">
    <location>
        <begin position="1"/>
        <end position="20"/>
    </location>
</feature>
<dbReference type="Pfam" id="PF02369">
    <property type="entry name" value="Big_1"/>
    <property type="match status" value="2"/>
</dbReference>
<name>A0ABS6MGP1_9GAMM</name>
<protein>
    <submittedName>
        <fullName evidence="4">Ig-like domain-containing protein</fullName>
    </submittedName>
</protein>
<dbReference type="RefSeq" id="WP_217666928.1">
    <property type="nucleotide sequence ID" value="NZ_JAHRID010000001.1"/>
</dbReference>
<organism evidence="4 5">
    <name type="scientific">Arsukibacterium indicum</name>
    <dbReference type="NCBI Taxonomy" id="2848612"/>
    <lineage>
        <taxon>Bacteria</taxon>
        <taxon>Pseudomonadati</taxon>
        <taxon>Pseudomonadota</taxon>
        <taxon>Gammaproteobacteria</taxon>
        <taxon>Chromatiales</taxon>
        <taxon>Chromatiaceae</taxon>
        <taxon>Arsukibacterium</taxon>
    </lineage>
</organism>
<feature type="domain" description="Big-1" evidence="3">
    <location>
        <begin position="156"/>
        <end position="244"/>
    </location>
</feature>
<accession>A0ABS6MGP1</accession>
<feature type="domain" description="Big-1" evidence="3">
    <location>
        <begin position="251"/>
        <end position="344"/>
    </location>
</feature>